<name>A0AB73BLS6_9GAMM</name>
<proteinExistence type="predicted"/>
<dbReference type="NCBIfam" id="TIGR02466">
    <property type="entry name" value="TIGR02466 family protein"/>
    <property type="match status" value="1"/>
</dbReference>
<reference evidence="1 2" key="1">
    <citation type="submission" date="2019-01" db="EMBL/GenBank/DDBJ databases">
        <title>Genome sequences of marine Pseudoalteromonas species.</title>
        <authorList>
            <person name="Boraston A.B."/>
            <person name="Hehemann J.-H."/>
            <person name="Vickers C.J."/>
            <person name="Salama-Alber O."/>
            <person name="Abe K."/>
            <person name="Hettle A.J."/>
        </authorList>
    </citation>
    <scope>NUCLEOTIDE SEQUENCE [LARGE SCALE GENOMIC DNA]</scope>
    <source>
        <strain evidence="1 2">PS42</strain>
    </source>
</reference>
<sequence length="190" mass="22080">MPFEFFFPKTFYYEDQVLSDEQNNLLARAVIALKKELPHSTRDNLYTTYQTINNILQQAPFDLLQARLSENIGAYLAQIETRETANPIITNSWVSISSKGNYERMHSHPGSYISGVYYIKAPDNSGDIYFENLEDNMWLSQRTKRENFNTVSYPAIERRLILFNSQVPHHVSQNESEHDRIALSFNVAFS</sequence>
<organism evidence="1 2">
    <name type="scientific">Pseudoalteromonas fuliginea</name>
    <dbReference type="NCBI Taxonomy" id="1872678"/>
    <lineage>
        <taxon>Bacteria</taxon>
        <taxon>Pseudomonadati</taxon>
        <taxon>Pseudomonadota</taxon>
        <taxon>Gammaproteobacteria</taxon>
        <taxon>Alteromonadales</taxon>
        <taxon>Pseudoalteromonadaceae</taxon>
        <taxon>Pseudoalteromonas</taxon>
    </lineage>
</organism>
<evidence type="ECO:0000313" key="1">
    <source>
        <dbReference type="EMBL" id="KAA1164816.1"/>
    </source>
</evidence>
<gene>
    <name evidence="1" type="ORF">EU508_00885</name>
</gene>
<evidence type="ECO:0000313" key="2">
    <source>
        <dbReference type="Proteomes" id="UP000324162"/>
    </source>
</evidence>
<dbReference type="EMBL" id="SEUK01000033">
    <property type="protein sequence ID" value="KAA1164816.1"/>
    <property type="molecule type" value="Genomic_DNA"/>
</dbReference>
<dbReference type="InterPro" id="IPR012668">
    <property type="entry name" value="CHP02466"/>
</dbReference>
<dbReference type="Proteomes" id="UP000324162">
    <property type="component" value="Unassembled WGS sequence"/>
</dbReference>
<dbReference type="Gene3D" id="2.60.120.620">
    <property type="entry name" value="q2cbj1_9rhob like domain"/>
    <property type="match status" value="1"/>
</dbReference>
<dbReference type="RefSeq" id="WP_007378764.1">
    <property type="nucleotide sequence ID" value="NZ_JBBMQV010000031.1"/>
</dbReference>
<protein>
    <recommendedName>
        <fullName evidence="3">2OG-Fe(II) oxygenase</fullName>
    </recommendedName>
</protein>
<comment type="caution">
    <text evidence="1">The sequence shown here is derived from an EMBL/GenBank/DDBJ whole genome shotgun (WGS) entry which is preliminary data.</text>
</comment>
<accession>A0AB73BLS6</accession>
<evidence type="ECO:0008006" key="3">
    <source>
        <dbReference type="Google" id="ProtNLM"/>
    </source>
</evidence>
<dbReference type="AlphaFoldDB" id="A0AB73BLS6"/>
<dbReference type="Pfam" id="PF13759">
    <property type="entry name" value="2OG-FeII_Oxy_5"/>
    <property type="match status" value="1"/>
</dbReference>